<dbReference type="AlphaFoldDB" id="A0A6H2A3Z0"/>
<reference evidence="1" key="1">
    <citation type="submission" date="2020-03" db="EMBL/GenBank/DDBJ databases">
        <title>The deep terrestrial virosphere.</title>
        <authorList>
            <person name="Holmfeldt K."/>
            <person name="Nilsson E."/>
            <person name="Simone D."/>
            <person name="Lopez-Fernandez M."/>
            <person name="Wu X."/>
            <person name="de Brujin I."/>
            <person name="Lundin D."/>
            <person name="Andersson A."/>
            <person name="Bertilsson S."/>
            <person name="Dopson M."/>
        </authorList>
    </citation>
    <scope>NUCLEOTIDE SEQUENCE</scope>
    <source>
        <strain evidence="1">TM448A04598</strain>
    </source>
</reference>
<proteinExistence type="predicted"/>
<dbReference type="EMBL" id="MT144494">
    <property type="protein sequence ID" value="QJA54297.1"/>
    <property type="molecule type" value="Genomic_DNA"/>
</dbReference>
<gene>
    <name evidence="1" type="ORF">TM448A04598_0006</name>
</gene>
<sequence length="70" mass="7992">MKCPLLAFAWGNEGGKEPLVYPDCIRQECAWWDKVFEQCDPTGLAHTLARLTNVLSEVERRMPHAGQFTE</sequence>
<protein>
    <submittedName>
        <fullName evidence="1">Uncharacterized protein</fullName>
    </submittedName>
</protein>
<name>A0A6H2A3Z0_9ZZZZ</name>
<organism evidence="1">
    <name type="scientific">viral metagenome</name>
    <dbReference type="NCBI Taxonomy" id="1070528"/>
    <lineage>
        <taxon>unclassified sequences</taxon>
        <taxon>metagenomes</taxon>
        <taxon>organismal metagenomes</taxon>
    </lineage>
</organism>
<accession>A0A6H2A3Z0</accession>
<evidence type="ECO:0000313" key="1">
    <source>
        <dbReference type="EMBL" id="QJA54297.1"/>
    </source>
</evidence>